<keyword evidence="3" id="KW-1185">Reference proteome</keyword>
<evidence type="ECO:0000313" key="2">
    <source>
        <dbReference type="EMBL" id="ACR13467.1"/>
    </source>
</evidence>
<accession>C5BJ17</accession>
<feature type="region of interest" description="Disordered" evidence="1">
    <location>
        <begin position="125"/>
        <end position="147"/>
    </location>
</feature>
<reference evidence="2 3" key="1">
    <citation type="journal article" date="2009" name="PLoS ONE">
        <title>The complete genome of Teredinibacter turnerae T7901: an intracellular endosymbiont of marine wood-boring bivalves (shipworms).</title>
        <authorList>
            <person name="Yang J.C."/>
            <person name="Madupu R."/>
            <person name="Durkin A.S."/>
            <person name="Ekborg N.A."/>
            <person name="Pedamallu C.S."/>
            <person name="Hostetler J.B."/>
            <person name="Radune D."/>
            <person name="Toms B.S."/>
            <person name="Henrissat B."/>
            <person name="Coutinho P.M."/>
            <person name="Schwarz S."/>
            <person name="Field L."/>
            <person name="Trindade-Silva A.E."/>
            <person name="Soares C.A.G."/>
            <person name="Elshahawi S."/>
            <person name="Hanora A."/>
            <person name="Schmidt E.W."/>
            <person name="Haygood M.G."/>
            <person name="Posfai J."/>
            <person name="Benner J."/>
            <person name="Madinger C."/>
            <person name="Nove J."/>
            <person name="Anton B."/>
            <person name="Chaudhary K."/>
            <person name="Foster J."/>
            <person name="Holman A."/>
            <person name="Kumar S."/>
            <person name="Lessard P.A."/>
            <person name="Luyten Y.A."/>
            <person name="Slatko B."/>
            <person name="Wood N."/>
            <person name="Wu B."/>
            <person name="Teplitski M."/>
            <person name="Mougous J.D."/>
            <person name="Ward N."/>
            <person name="Eisen J.A."/>
            <person name="Badger J.H."/>
            <person name="Distel D.L."/>
        </authorList>
    </citation>
    <scope>NUCLEOTIDE SEQUENCE [LARGE SCALE GENOMIC DNA]</scope>
    <source>
        <strain evidence="3">ATCC 39867 / T7901</strain>
    </source>
</reference>
<evidence type="ECO:0000256" key="1">
    <source>
        <dbReference type="SAM" id="MobiDB-lite"/>
    </source>
</evidence>
<dbReference type="AlphaFoldDB" id="C5BJ17"/>
<dbReference type="OrthoDB" id="5704712at2"/>
<dbReference type="RefSeq" id="WP_015819581.1">
    <property type="nucleotide sequence ID" value="NC_012997.1"/>
</dbReference>
<organism evidence="2 3">
    <name type="scientific">Teredinibacter turnerae (strain ATCC 39867 / T7901)</name>
    <dbReference type="NCBI Taxonomy" id="377629"/>
    <lineage>
        <taxon>Bacteria</taxon>
        <taxon>Pseudomonadati</taxon>
        <taxon>Pseudomonadota</taxon>
        <taxon>Gammaproteobacteria</taxon>
        <taxon>Cellvibrionales</taxon>
        <taxon>Cellvibrionaceae</taxon>
        <taxon>Teredinibacter</taxon>
    </lineage>
</organism>
<dbReference type="Proteomes" id="UP000009080">
    <property type="component" value="Chromosome"/>
</dbReference>
<dbReference type="EMBL" id="CP001614">
    <property type="protein sequence ID" value="ACR13467.1"/>
    <property type="molecule type" value="Genomic_DNA"/>
</dbReference>
<dbReference type="eggNOG" id="ENOG50339TW">
    <property type="taxonomic scope" value="Bacteria"/>
</dbReference>
<sequence>MIRFKKRDLMVVGFAVAVVAISVISTLLVAGGPEINAWLRGNSNKYMNVTFTDAVLTCQAEVAEQFGRRMTTMEVDNHSSRYDSRRSIYKIFLEVTTPAKADATGVHYVNCFVKSSNGRISNYESWEEKEGKNGPVGHDSNPFGFPR</sequence>
<dbReference type="HOGENOM" id="CLU_1767163_0_0_6"/>
<gene>
    <name evidence="2" type="ordered locus">TERTU_4419</name>
</gene>
<dbReference type="KEGG" id="ttu:TERTU_4419"/>
<name>C5BJ17_TERTT</name>
<evidence type="ECO:0000313" key="3">
    <source>
        <dbReference type="Proteomes" id="UP000009080"/>
    </source>
</evidence>
<protein>
    <submittedName>
        <fullName evidence="2">Uncharacterized protein</fullName>
    </submittedName>
</protein>
<proteinExistence type="predicted"/>